<dbReference type="InterPro" id="IPR036465">
    <property type="entry name" value="vWFA_dom_sf"/>
</dbReference>
<feature type="domain" description="VWFA" evidence="3">
    <location>
        <begin position="59"/>
        <end position="237"/>
    </location>
</feature>
<dbReference type="PROSITE" id="PS50092">
    <property type="entry name" value="TSP1"/>
    <property type="match status" value="5"/>
</dbReference>
<feature type="compositionally biased region" description="Gly residues" evidence="1">
    <location>
        <begin position="629"/>
        <end position="641"/>
    </location>
</feature>
<dbReference type="PANTHER" id="PTHR24020">
    <property type="entry name" value="COLLAGEN ALPHA"/>
    <property type="match status" value="1"/>
</dbReference>
<dbReference type="VEuPathDB" id="ToxoDB:ENH_00078170"/>
<dbReference type="Pfam" id="PF00092">
    <property type="entry name" value="VWA"/>
    <property type="match status" value="1"/>
</dbReference>
<dbReference type="SUPFAM" id="SSF82895">
    <property type="entry name" value="TSP-1 type 1 repeat"/>
    <property type="match status" value="4"/>
</dbReference>
<feature type="region of interest" description="Disordered" evidence="1">
    <location>
        <begin position="343"/>
        <end position="363"/>
    </location>
</feature>
<dbReference type="Gene3D" id="3.40.50.410">
    <property type="entry name" value="von Willebrand factor, type A domain"/>
    <property type="match status" value="1"/>
</dbReference>
<dbReference type="GeneID" id="25477947"/>
<organism evidence="4 5">
    <name type="scientific">Eimeria necatrix</name>
    <dbReference type="NCBI Taxonomy" id="51315"/>
    <lineage>
        <taxon>Eukaryota</taxon>
        <taxon>Sar</taxon>
        <taxon>Alveolata</taxon>
        <taxon>Apicomplexa</taxon>
        <taxon>Conoidasida</taxon>
        <taxon>Coccidia</taxon>
        <taxon>Eucoccidiorida</taxon>
        <taxon>Eimeriorina</taxon>
        <taxon>Eimeriidae</taxon>
        <taxon>Eimeria</taxon>
    </lineage>
</organism>
<dbReference type="PANTHER" id="PTHR24020:SF20">
    <property type="entry name" value="PH DOMAIN-CONTAINING PROTEIN"/>
    <property type="match status" value="1"/>
</dbReference>
<dbReference type="AlphaFoldDB" id="U6MQE5"/>
<dbReference type="PRINTS" id="PR00453">
    <property type="entry name" value="VWFADOMAIN"/>
</dbReference>
<sequence length="725" mass="75943">MAPLPRRRLAPCRALSLLVGLLAASFAFSSLQPGSSFLVLTASATTGSGQDQVCTSLLDVMLVVDESGSIGTSNFRKVRQFIEDFVGSMPISPDDVRVGLVTFATRSKVRWDLSDAKATNPSLAAAAARNLSYTTGVTYTHFGLQDAKKLLFDTNRGARENVPKLVLVMTDGASNLPSQTKSSAAALRDAGAIVVVLGVGSGVNSSECRSIAGCSSSNCPRYLQSNWSNVTQQVSGIIKAACKDLAKDAVCSEWSDYGPCEGKCGEEGVQTSTRVEITPQKPGSPPCPTCEAPRGRSCAEQPPGLIRTQPCTMPVCKTDAHCGEFGPWSEWSTTCGTATRKRQREGYNSPPAAGGGLSCMEQSPPKHEIEVETVQKSPCPVQQQPGPWGEWTECSATCGGGTRHRDREGLPQEGELYGGETLVQQGIPVRETASCNENPCPVDATCGEWTDFSACSRTCGGGTQERKREPWLDNAQHGGRTCMEQYPDGPTSVRECNTQPCPVDEIVGEWEDWGSCSEQCGGGKRTRNRGPSKQQAMFGGKTVAQQNEELPEGEKIELIQEEGCNEVPCGPCTLPFSEWTECGSCSGHRTRESAVAFDYTDRMCSGVTHEVQSCEDYCSQNAGGGGAGVDGGAGGGTGDSGDSGEEEEKEESSGFPTAAVAGGVAGGVLAIAAGAGAFYGLSGGSAAAATEAGAEVMTEAGTSNAAEVEKESLISAGEQSEMWAS</sequence>
<dbReference type="OrthoDB" id="372508at2759"/>
<feature type="chain" id="PRO_5004673962" evidence="2">
    <location>
        <begin position="28"/>
        <end position="725"/>
    </location>
</feature>
<dbReference type="Pfam" id="PF00090">
    <property type="entry name" value="TSP_1"/>
    <property type="match status" value="5"/>
</dbReference>
<dbReference type="InterPro" id="IPR002035">
    <property type="entry name" value="VWF_A"/>
</dbReference>
<dbReference type="SMART" id="SM00327">
    <property type="entry name" value="VWA"/>
    <property type="match status" value="1"/>
</dbReference>
<reference evidence="4" key="2">
    <citation type="submission" date="2013-10" db="EMBL/GenBank/DDBJ databases">
        <authorList>
            <person name="Aslett M."/>
        </authorList>
    </citation>
    <scope>NUCLEOTIDE SEQUENCE [LARGE SCALE GENOMIC DNA]</scope>
    <source>
        <strain evidence="4">Houghton</strain>
    </source>
</reference>
<dbReference type="InterPro" id="IPR036383">
    <property type="entry name" value="TSP1_rpt_sf"/>
</dbReference>
<evidence type="ECO:0000313" key="4">
    <source>
        <dbReference type="EMBL" id="CDJ64684.1"/>
    </source>
</evidence>
<feature type="region of interest" description="Disordered" evidence="1">
    <location>
        <begin position="629"/>
        <end position="658"/>
    </location>
</feature>
<dbReference type="Proteomes" id="UP000030754">
    <property type="component" value="Unassembled WGS sequence"/>
</dbReference>
<accession>U6MQE5</accession>
<name>U6MQE5_9EIME</name>
<dbReference type="RefSeq" id="XP_013433151.1">
    <property type="nucleotide sequence ID" value="XM_013577697.1"/>
</dbReference>
<dbReference type="PROSITE" id="PS50234">
    <property type="entry name" value="VWFA"/>
    <property type="match status" value="1"/>
</dbReference>
<dbReference type="SMART" id="SM00209">
    <property type="entry name" value="TSP1"/>
    <property type="match status" value="6"/>
</dbReference>
<evidence type="ECO:0000256" key="2">
    <source>
        <dbReference type="SAM" id="SignalP"/>
    </source>
</evidence>
<dbReference type="Gene3D" id="2.20.100.10">
    <property type="entry name" value="Thrombospondin type-1 (TSP1) repeat"/>
    <property type="match status" value="4"/>
</dbReference>
<proteinExistence type="predicted"/>
<dbReference type="SUPFAM" id="SSF53300">
    <property type="entry name" value="vWA-like"/>
    <property type="match status" value="1"/>
</dbReference>
<protein>
    <submittedName>
        <fullName evidence="4">Microneme protein 2, putative</fullName>
    </submittedName>
</protein>
<feature type="signal peptide" evidence="2">
    <location>
        <begin position="1"/>
        <end position="27"/>
    </location>
</feature>
<dbReference type="InterPro" id="IPR050525">
    <property type="entry name" value="ECM_Assembly_Org"/>
</dbReference>
<dbReference type="InterPro" id="IPR000884">
    <property type="entry name" value="TSP1_rpt"/>
</dbReference>
<evidence type="ECO:0000259" key="3">
    <source>
        <dbReference type="PROSITE" id="PS50234"/>
    </source>
</evidence>
<keyword evidence="2" id="KW-0732">Signal</keyword>
<reference evidence="4" key="1">
    <citation type="submission" date="2013-10" db="EMBL/GenBank/DDBJ databases">
        <title>Genomic analysis of the causative agents of coccidiosis in chickens.</title>
        <authorList>
            <person name="Reid A.J."/>
            <person name="Blake D."/>
            <person name="Billington K."/>
            <person name="Browne H."/>
            <person name="Dunn M."/>
            <person name="Hung S."/>
            <person name="Kawahara F."/>
            <person name="Miranda-Saavedra D."/>
            <person name="Mourier T."/>
            <person name="Nagra H."/>
            <person name="Otto T.D."/>
            <person name="Rawlings N."/>
            <person name="Sanchez A."/>
            <person name="Sanders M."/>
            <person name="Subramaniam C."/>
            <person name="Tay Y."/>
            <person name="Dear P."/>
            <person name="Doerig C."/>
            <person name="Gruber A."/>
            <person name="Parkinson J."/>
            <person name="Shirley M."/>
            <person name="Wan K.L."/>
            <person name="Berriman M."/>
            <person name="Tomley F."/>
            <person name="Pain A."/>
        </authorList>
    </citation>
    <scope>NUCLEOTIDE SEQUENCE [LARGE SCALE GENOMIC DNA]</scope>
    <source>
        <strain evidence="4">Houghton</strain>
    </source>
</reference>
<evidence type="ECO:0000256" key="1">
    <source>
        <dbReference type="SAM" id="MobiDB-lite"/>
    </source>
</evidence>
<evidence type="ECO:0000313" key="5">
    <source>
        <dbReference type="Proteomes" id="UP000030754"/>
    </source>
</evidence>
<keyword evidence="5" id="KW-1185">Reference proteome</keyword>
<gene>
    <name evidence="4" type="ORF">ENH_00078170</name>
</gene>
<dbReference type="EMBL" id="HG722992">
    <property type="protein sequence ID" value="CDJ64684.1"/>
    <property type="molecule type" value="Genomic_DNA"/>
</dbReference>